<sequence>MKLWHILVIALLVRASLYIGLNIFFFGGELEHPDSQLYHEWALVVQQLWIEGHLELIPYPEYSNVVALLYHIFGPNRYGPEGLNILLSLLNVVLGYKIIERYGGSKKVAAVLLAVDPYMAYLSTQYLRDTILLTGTLVLMYGV</sequence>
<dbReference type="EMBL" id="LAZR01066274">
    <property type="protein sequence ID" value="KKK53899.1"/>
    <property type="molecule type" value="Genomic_DNA"/>
</dbReference>
<proteinExistence type="predicted"/>
<comment type="caution">
    <text evidence="1">The sequence shown here is derived from an EMBL/GenBank/DDBJ whole genome shotgun (WGS) entry which is preliminary data.</text>
</comment>
<protein>
    <submittedName>
        <fullName evidence="1">Uncharacterized protein</fullName>
    </submittedName>
</protein>
<gene>
    <name evidence="1" type="ORF">LCGC14_3090140</name>
</gene>
<organism evidence="1">
    <name type="scientific">marine sediment metagenome</name>
    <dbReference type="NCBI Taxonomy" id="412755"/>
    <lineage>
        <taxon>unclassified sequences</taxon>
        <taxon>metagenomes</taxon>
        <taxon>ecological metagenomes</taxon>
    </lineage>
</organism>
<feature type="non-terminal residue" evidence="1">
    <location>
        <position position="143"/>
    </location>
</feature>
<reference evidence="1" key="1">
    <citation type="journal article" date="2015" name="Nature">
        <title>Complex archaea that bridge the gap between prokaryotes and eukaryotes.</title>
        <authorList>
            <person name="Spang A."/>
            <person name="Saw J.H."/>
            <person name="Jorgensen S.L."/>
            <person name="Zaremba-Niedzwiedzka K."/>
            <person name="Martijn J."/>
            <person name="Lind A.E."/>
            <person name="van Eijk R."/>
            <person name="Schleper C."/>
            <person name="Guy L."/>
            <person name="Ettema T.J."/>
        </authorList>
    </citation>
    <scope>NUCLEOTIDE SEQUENCE</scope>
</reference>
<dbReference type="AlphaFoldDB" id="A0A0F8YIA0"/>
<evidence type="ECO:0000313" key="1">
    <source>
        <dbReference type="EMBL" id="KKK53899.1"/>
    </source>
</evidence>
<name>A0A0F8YIA0_9ZZZZ</name>
<accession>A0A0F8YIA0</accession>